<evidence type="ECO:0000256" key="1">
    <source>
        <dbReference type="ARBA" id="ARBA00010790"/>
    </source>
</evidence>
<protein>
    <submittedName>
        <fullName evidence="4">GMC oxidoreductase</fullName>
    </submittedName>
</protein>
<dbReference type="SUPFAM" id="SSF51905">
    <property type="entry name" value="FAD/NAD(P)-binding domain"/>
    <property type="match status" value="1"/>
</dbReference>
<feature type="binding site" evidence="2">
    <location>
        <position position="235"/>
    </location>
    <ligand>
        <name>FAD</name>
        <dbReference type="ChEBI" id="CHEBI:57692"/>
    </ligand>
</feature>
<dbReference type="InterPro" id="IPR007867">
    <property type="entry name" value="GMC_OxRtase_C"/>
</dbReference>
<evidence type="ECO:0000313" key="4">
    <source>
        <dbReference type="EMBL" id="KXJ94135.1"/>
    </source>
</evidence>
<dbReference type="AlphaFoldDB" id="A0A136JAH3"/>
<dbReference type="Pfam" id="PF00732">
    <property type="entry name" value="GMC_oxred_N"/>
    <property type="match status" value="1"/>
</dbReference>
<dbReference type="STRING" id="196109.A0A136JAH3"/>
<keyword evidence="2" id="KW-0274">FAD</keyword>
<evidence type="ECO:0000259" key="3">
    <source>
        <dbReference type="PROSITE" id="PS00624"/>
    </source>
</evidence>
<dbReference type="InterPro" id="IPR000172">
    <property type="entry name" value="GMC_OxRdtase_N"/>
</dbReference>
<dbReference type="PROSITE" id="PS51257">
    <property type="entry name" value="PROKAR_LIPOPROTEIN"/>
    <property type="match status" value="1"/>
</dbReference>
<dbReference type="InterPro" id="IPR036188">
    <property type="entry name" value="FAD/NAD-bd_sf"/>
</dbReference>
<dbReference type="PIRSF" id="PIRSF000137">
    <property type="entry name" value="Alcohol_oxidase"/>
    <property type="match status" value="1"/>
</dbReference>
<organism evidence="4 5">
    <name type="scientific">Microdochium bolleyi</name>
    <dbReference type="NCBI Taxonomy" id="196109"/>
    <lineage>
        <taxon>Eukaryota</taxon>
        <taxon>Fungi</taxon>
        <taxon>Dikarya</taxon>
        <taxon>Ascomycota</taxon>
        <taxon>Pezizomycotina</taxon>
        <taxon>Sordariomycetes</taxon>
        <taxon>Xylariomycetidae</taxon>
        <taxon>Xylariales</taxon>
        <taxon>Microdochiaceae</taxon>
        <taxon>Microdochium</taxon>
    </lineage>
</organism>
<dbReference type="OrthoDB" id="269227at2759"/>
<dbReference type="InterPro" id="IPR012132">
    <property type="entry name" value="GMC_OxRdtase"/>
</dbReference>
<dbReference type="Pfam" id="PF05199">
    <property type="entry name" value="GMC_oxred_C"/>
    <property type="match status" value="1"/>
</dbReference>
<dbReference type="SUPFAM" id="SSF54373">
    <property type="entry name" value="FAD-linked reductases, C-terminal domain"/>
    <property type="match status" value="1"/>
</dbReference>
<feature type="domain" description="Glucose-methanol-choline oxidoreductase N-terminal" evidence="3">
    <location>
        <begin position="282"/>
        <end position="296"/>
    </location>
</feature>
<gene>
    <name evidence="4" type="ORF">Micbo1qcDRAFT_231693</name>
</gene>
<keyword evidence="5" id="KW-1185">Reference proteome</keyword>
<dbReference type="EMBL" id="KQ964247">
    <property type="protein sequence ID" value="KXJ94135.1"/>
    <property type="molecule type" value="Genomic_DNA"/>
</dbReference>
<dbReference type="PANTHER" id="PTHR11552:SF78">
    <property type="entry name" value="GLUCOSE-METHANOL-CHOLINE OXIDOREDUCTASE N-TERMINAL DOMAIN-CONTAINING PROTEIN"/>
    <property type="match status" value="1"/>
</dbReference>
<dbReference type="Gene3D" id="3.50.50.60">
    <property type="entry name" value="FAD/NAD(P)-binding domain"/>
    <property type="match status" value="1"/>
</dbReference>
<accession>A0A136JAH3</accession>
<proteinExistence type="inferred from homology"/>
<dbReference type="GO" id="GO:0050660">
    <property type="term" value="F:flavin adenine dinucleotide binding"/>
    <property type="evidence" value="ECO:0007669"/>
    <property type="project" value="InterPro"/>
</dbReference>
<dbReference type="InParanoid" id="A0A136JAH3"/>
<keyword evidence="2" id="KW-0285">Flavoprotein</keyword>
<comment type="cofactor">
    <cofactor evidence="2">
        <name>FAD</name>
        <dbReference type="ChEBI" id="CHEBI:57692"/>
    </cofactor>
</comment>
<name>A0A136JAH3_9PEZI</name>
<feature type="binding site" evidence="2">
    <location>
        <position position="96"/>
    </location>
    <ligand>
        <name>FAD</name>
        <dbReference type="ChEBI" id="CHEBI:57692"/>
    </ligand>
</feature>
<feature type="binding site" evidence="2">
    <location>
        <begin position="545"/>
        <end position="546"/>
    </location>
    <ligand>
        <name>FAD</name>
        <dbReference type="ChEBI" id="CHEBI:57692"/>
    </ligand>
</feature>
<comment type="similarity">
    <text evidence="1">Belongs to the GMC oxidoreductase family.</text>
</comment>
<reference evidence="5" key="1">
    <citation type="submission" date="2016-02" db="EMBL/GenBank/DDBJ databases">
        <title>Draft genome sequence of Microdochium bolleyi, a fungal endophyte of beachgrass.</title>
        <authorList>
            <consortium name="DOE Joint Genome Institute"/>
            <person name="David A.S."/>
            <person name="May G."/>
            <person name="Haridas S."/>
            <person name="Lim J."/>
            <person name="Wang M."/>
            <person name="Labutti K."/>
            <person name="Lipzen A."/>
            <person name="Barry K."/>
            <person name="Grigoriev I.V."/>
        </authorList>
    </citation>
    <scope>NUCLEOTIDE SEQUENCE [LARGE SCALE GENOMIC DNA]</scope>
    <source>
        <strain evidence="5">J235TASD1</strain>
    </source>
</reference>
<dbReference type="GO" id="GO:0016614">
    <property type="term" value="F:oxidoreductase activity, acting on CH-OH group of donors"/>
    <property type="evidence" value="ECO:0007669"/>
    <property type="project" value="InterPro"/>
</dbReference>
<evidence type="ECO:0000313" key="5">
    <source>
        <dbReference type="Proteomes" id="UP000070501"/>
    </source>
</evidence>
<dbReference type="PROSITE" id="PS00624">
    <property type="entry name" value="GMC_OXRED_2"/>
    <property type="match status" value="1"/>
</dbReference>
<dbReference type="PANTHER" id="PTHR11552">
    <property type="entry name" value="GLUCOSE-METHANOL-CHOLINE GMC OXIDOREDUCTASE"/>
    <property type="match status" value="1"/>
</dbReference>
<dbReference type="Gene3D" id="3.30.560.10">
    <property type="entry name" value="Glucose Oxidase, domain 3"/>
    <property type="match status" value="1"/>
</dbReference>
<sequence>MPIYKKFPDNIDEVDVIIAGGGTAGCIVASRLSDADPNLSILVIEGGQNNHNLPEIVNPILYLSNIAPTSKNALFWKARKSNYLADREVIVPTGGVLGGGSSINFMMYTRAQRSDFDSWKTEGWSADELLPYMKKLETYHGRGQQDTHGYNGPIHVSSSTYRATISEDQIVQAATELGWPAPHDLQDLDTCNGTQRWLRYISPDGKRQDVAHRYLHPRLLDGKHPNLHVVTESQVVRVLFDDNKKAVGVEYRANPAFELPVQGTIDPVRTVKARKMVIVSCGACGTPGVLERSGVGNPEILKAAKVPVVADVPGVGHDYQDHHLIFYPYKTDLAEDETLDGIINSRMDAVKLVQDKHRMAGWNGIDFSSKLRPNSDEEIDALGPEFRAAWDKDFKNNANRPLMLMAMVNGFLGEGAPNTQYVSMANYTAYPYSRGSIHITGPSLDDPYDFDAGYFSDANSIDLKKQLWAYKKQRQVIRRTAMFRGELAAGHPRFPEGSKARCVEDVDPADGGGPLPRAELFDVTYTAEDDEAILQWVREQINTTWHSLGTCKMAPREDKGVVDGSLSVYGVTGLKIADLSIPPENVGANTNNTALVIGEKAADIFIRELGLAKA</sequence>
<dbReference type="Proteomes" id="UP000070501">
    <property type="component" value="Unassembled WGS sequence"/>
</dbReference>
<evidence type="ECO:0000256" key="2">
    <source>
        <dbReference type="PIRSR" id="PIRSR000137-2"/>
    </source>
</evidence>